<organism evidence="9 10">
    <name type="scientific">Metasolibacillus meyeri</name>
    <dbReference type="NCBI Taxonomy" id="1071052"/>
    <lineage>
        <taxon>Bacteria</taxon>
        <taxon>Bacillati</taxon>
        <taxon>Bacillota</taxon>
        <taxon>Bacilli</taxon>
        <taxon>Bacillales</taxon>
        <taxon>Caryophanaceae</taxon>
        <taxon>Metasolibacillus</taxon>
    </lineage>
</organism>
<gene>
    <name evidence="9" type="ORF">P9B03_04715</name>
</gene>
<evidence type="ECO:0000256" key="5">
    <source>
        <dbReference type="ARBA" id="ARBA00022989"/>
    </source>
</evidence>
<name>A0AAW9NPL2_9BACL</name>
<accession>A0AAW9NPL2</accession>
<evidence type="ECO:0000256" key="3">
    <source>
        <dbReference type="ARBA" id="ARBA00022475"/>
    </source>
</evidence>
<evidence type="ECO:0000256" key="7">
    <source>
        <dbReference type="RuleBase" id="RU003942"/>
    </source>
</evidence>
<feature type="transmembrane region" description="Helical" evidence="8">
    <location>
        <begin position="84"/>
        <end position="104"/>
    </location>
</feature>
<keyword evidence="6 8" id="KW-0472">Membrane</keyword>
<dbReference type="GO" id="GO:0005886">
    <property type="term" value="C:plasma membrane"/>
    <property type="evidence" value="ECO:0007669"/>
    <property type="project" value="UniProtKB-SubCell"/>
</dbReference>
<comment type="similarity">
    <text evidence="7">Belongs to the drug/metabolite transporter (DMT) superfamily. Small multidrug resistance (SMR) (TC 2.A.7.1) family.</text>
</comment>
<evidence type="ECO:0000313" key="10">
    <source>
        <dbReference type="Proteomes" id="UP001344888"/>
    </source>
</evidence>
<dbReference type="AlphaFoldDB" id="A0AAW9NPL2"/>
<sequence>MAWFYLILGGIFEVGWALGLGYSQGLTKIEIVIPTIVLLVLSFWCFAKTLKMLPVSTAYAVFTGLGAFGTALVGMVFLGDPVSLPKVVLVTFLISCIIGLKLVSDEPKDKKNTKEAV</sequence>
<evidence type="ECO:0000256" key="2">
    <source>
        <dbReference type="ARBA" id="ARBA00022448"/>
    </source>
</evidence>
<evidence type="ECO:0000256" key="1">
    <source>
        <dbReference type="ARBA" id="ARBA00004651"/>
    </source>
</evidence>
<dbReference type="EMBL" id="JARSFG010000007">
    <property type="protein sequence ID" value="MEC1177778.1"/>
    <property type="molecule type" value="Genomic_DNA"/>
</dbReference>
<dbReference type="GO" id="GO:0022857">
    <property type="term" value="F:transmembrane transporter activity"/>
    <property type="evidence" value="ECO:0007669"/>
    <property type="project" value="InterPro"/>
</dbReference>
<dbReference type="InterPro" id="IPR000390">
    <property type="entry name" value="Small_drug/metabolite_transptr"/>
</dbReference>
<dbReference type="Gene3D" id="1.10.3730.20">
    <property type="match status" value="1"/>
</dbReference>
<reference evidence="9 10" key="1">
    <citation type="submission" date="2023-03" db="EMBL/GenBank/DDBJ databases">
        <title>Bacillus Genome Sequencing.</title>
        <authorList>
            <person name="Dunlap C."/>
        </authorList>
    </citation>
    <scope>NUCLEOTIDE SEQUENCE [LARGE SCALE GENOMIC DNA]</scope>
    <source>
        <strain evidence="9 10">B-59205</strain>
    </source>
</reference>
<keyword evidence="4 7" id="KW-0812">Transmembrane</keyword>
<proteinExistence type="inferred from homology"/>
<dbReference type="PANTHER" id="PTHR30561">
    <property type="entry name" value="SMR FAMILY PROTON-DEPENDENT DRUG EFFLUX TRANSPORTER SUGE"/>
    <property type="match status" value="1"/>
</dbReference>
<dbReference type="Pfam" id="PF00893">
    <property type="entry name" value="Multi_Drug_Res"/>
    <property type="match status" value="1"/>
</dbReference>
<comment type="subcellular location">
    <subcellularLocation>
        <location evidence="1 7">Cell membrane</location>
        <topology evidence="1 7">Multi-pass membrane protein</topology>
    </subcellularLocation>
</comment>
<dbReference type="InterPro" id="IPR037185">
    <property type="entry name" value="EmrE-like"/>
</dbReference>
<keyword evidence="3" id="KW-1003">Cell membrane</keyword>
<evidence type="ECO:0000256" key="6">
    <source>
        <dbReference type="ARBA" id="ARBA00023136"/>
    </source>
</evidence>
<evidence type="ECO:0000256" key="8">
    <source>
        <dbReference type="SAM" id="Phobius"/>
    </source>
</evidence>
<dbReference type="RefSeq" id="WP_326122243.1">
    <property type="nucleotide sequence ID" value="NZ_JARSFG010000007.1"/>
</dbReference>
<dbReference type="PANTHER" id="PTHR30561:SF21">
    <property type="entry name" value="MOLECULAR CHAPERONE"/>
    <property type="match status" value="1"/>
</dbReference>
<evidence type="ECO:0000256" key="4">
    <source>
        <dbReference type="ARBA" id="ARBA00022692"/>
    </source>
</evidence>
<evidence type="ECO:0000313" key="9">
    <source>
        <dbReference type="EMBL" id="MEC1177778.1"/>
    </source>
</evidence>
<dbReference type="Proteomes" id="UP001344888">
    <property type="component" value="Unassembled WGS sequence"/>
</dbReference>
<protein>
    <submittedName>
        <fullName evidence="9">Multidrug efflux SMR transporter</fullName>
    </submittedName>
</protein>
<keyword evidence="2" id="KW-0813">Transport</keyword>
<feature type="transmembrane region" description="Helical" evidence="8">
    <location>
        <begin position="59"/>
        <end position="78"/>
    </location>
</feature>
<comment type="caution">
    <text evidence="9">The sequence shown here is derived from an EMBL/GenBank/DDBJ whole genome shotgun (WGS) entry which is preliminary data.</text>
</comment>
<keyword evidence="10" id="KW-1185">Reference proteome</keyword>
<feature type="transmembrane region" description="Helical" evidence="8">
    <location>
        <begin position="29"/>
        <end position="47"/>
    </location>
</feature>
<dbReference type="FunFam" id="1.10.3730.20:FF:000001">
    <property type="entry name" value="Quaternary ammonium compound resistance transporter SugE"/>
    <property type="match status" value="1"/>
</dbReference>
<dbReference type="InterPro" id="IPR045324">
    <property type="entry name" value="Small_multidrug_res"/>
</dbReference>
<keyword evidence="5 8" id="KW-1133">Transmembrane helix</keyword>
<dbReference type="SUPFAM" id="SSF103481">
    <property type="entry name" value="Multidrug resistance efflux transporter EmrE"/>
    <property type="match status" value="1"/>
</dbReference>